<reference evidence="1 2" key="1">
    <citation type="submission" date="2018-11" db="EMBL/GenBank/DDBJ databases">
        <authorList>
            <person name="Li F."/>
        </authorList>
    </citation>
    <scope>NUCLEOTIDE SEQUENCE [LARGE SCALE GENOMIC DNA]</scope>
    <source>
        <strain evidence="1 2">Gsoil 097</strain>
    </source>
</reference>
<evidence type="ECO:0000313" key="1">
    <source>
        <dbReference type="EMBL" id="RNL64104.1"/>
    </source>
</evidence>
<protein>
    <submittedName>
        <fullName evidence="1">Uncharacterized protein</fullName>
    </submittedName>
</protein>
<keyword evidence="2" id="KW-1185">Reference proteome</keyword>
<dbReference type="RefSeq" id="WP_123226681.1">
    <property type="nucleotide sequence ID" value="NZ_RJSE01000005.1"/>
</dbReference>
<name>A0A3N0CKX0_9ACTN</name>
<comment type="caution">
    <text evidence="1">The sequence shown here is derived from an EMBL/GenBank/DDBJ whole genome shotgun (WGS) entry which is preliminary data.</text>
</comment>
<organism evidence="1 2">
    <name type="scientific">Nocardioides marmoriginsengisoli</name>
    <dbReference type="NCBI Taxonomy" id="661483"/>
    <lineage>
        <taxon>Bacteria</taxon>
        <taxon>Bacillati</taxon>
        <taxon>Actinomycetota</taxon>
        <taxon>Actinomycetes</taxon>
        <taxon>Propionibacteriales</taxon>
        <taxon>Nocardioidaceae</taxon>
        <taxon>Nocardioides</taxon>
    </lineage>
</organism>
<dbReference type="Proteomes" id="UP000267128">
    <property type="component" value="Unassembled WGS sequence"/>
</dbReference>
<proteinExistence type="predicted"/>
<evidence type="ECO:0000313" key="2">
    <source>
        <dbReference type="Proteomes" id="UP000267128"/>
    </source>
</evidence>
<accession>A0A3N0CKX0</accession>
<dbReference type="AlphaFoldDB" id="A0A3N0CKX0"/>
<gene>
    <name evidence="1" type="ORF">EFK50_06060</name>
</gene>
<dbReference type="EMBL" id="RJSE01000005">
    <property type="protein sequence ID" value="RNL64104.1"/>
    <property type="molecule type" value="Genomic_DNA"/>
</dbReference>
<sequence>MSPRRVGAVLTAVVLLAGPTACGDQEADYCAALKKHQSIFSDDGTGESLVENLSALTEISDDAPDDLSDEWQVFLGALGELRDKITAAGVKPADIVGGVRPDSVSEADWAEIKAAANELASPTVADALTGIDQQAKDVCKLQLGL</sequence>
<dbReference type="OrthoDB" id="3790593at2"/>